<reference evidence="3 4" key="1">
    <citation type="journal article" date="2013" name="J. Microbiol. Biotechnol.">
        <title>Novosphingobium ginsenosidimutans sp. nov., with the ability to convert ginsenoside.</title>
        <authorList>
            <person name="Kim J.K."/>
            <person name="He D."/>
            <person name="Liu Q.M."/>
            <person name="Park H.Y."/>
            <person name="Jung M.S."/>
            <person name="Yoon M.H."/>
            <person name="Kim S.C."/>
            <person name="Im W.T."/>
        </authorList>
    </citation>
    <scope>NUCLEOTIDE SEQUENCE [LARGE SCALE GENOMIC DNA]</scope>
    <source>
        <strain evidence="3 4">FW-6</strain>
    </source>
</reference>
<sequence>MSETSITPDLVEFIRQAKDRQEIHDCLLRYTRGVDRHDKALMMSAYHADAWDEHGVAEGDPEAFCNWAIGWHAQAQTHHQHIITNHTVEIDGDTAHAETYYLFLGENREGPPSLAFGRYVDRFEKRNGKWAIAHRVCVNEKAGAFVDIDIPDEWLAAMRSTGPDRRDSHDISYRRPLIRTGGTAS</sequence>
<dbReference type="AlphaFoldDB" id="A0A5B8S743"/>
<dbReference type="KEGG" id="ngf:FRF71_13335"/>
<feature type="domain" description="SnoaL-like" evidence="2">
    <location>
        <begin position="16"/>
        <end position="135"/>
    </location>
</feature>
<organism evidence="3 4">
    <name type="scientific">Novosphingobium ginsenosidimutans</name>
    <dbReference type="NCBI Taxonomy" id="1176536"/>
    <lineage>
        <taxon>Bacteria</taxon>
        <taxon>Pseudomonadati</taxon>
        <taxon>Pseudomonadota</taxon>
        <taxon>Alphaproteobacteria</taxon>
        <taxon>Sphingomonadales</taxon>
        <taxon>Sphingomonadaceae</taxon>
        <taxon>Novosphingobium</taxon>
    </lineage>
</organism>
<name>A0A5B8S743_9SPHN</name>
<protein>
    <submittedName>
        <fullName evidence="3">Nuclear transport factor 2 family protein</fullName>
    </submittedName>
</protein>
<dbReference type="Proteomes" id="UP000321172">
    <property type="component" value="Chromosome"/>
</dbReference>
<dbReference type="InterPro" id="IPR037401">
    <property type="entry name" value="SnoaL-like"/>
</dbReference>
<evidence type="ECO:0000256" key="1">
    <source>
        <dbReference type="SAM" id="MobiDB-lite"/>
    </source>
</evidence>
<dbReference type="InterPro" id="IPR032710">
    <property type="entry name" value="NTF2-like_dom_sf"/>
</dbReference>
<evidence type="ECO:0000313" key="3">
    <source>
        <dbReference type="EMBL" id="QEA17034.1"/>
    </source>
</evidence>
<dbReference type="Gene3D" id="3.10.450.50">
    <property type="match status" value="1"/>
</dbReference>
<dbReference type="EMBL" id="CP042345">
    <property type="protein sequence ID" value="QEA17034.1"/>
    <property type="molecule type" value="Genomic_DNA"/>
</dbReference>
<proteinExistence type="predicted"/>
<dbReference type="RefSeq" id="WP_147091113.1">
    <property type="nucleotide sequence ID" value="NZ_BAABJD010000002.1"/>
</dbReference>
<gene>
    <name evidence="3" type="ORF">FRF71_13335</name>
</gene>
<feature type="region of interest" description="Disordered" evidence="1">
    <location>
        <begin position="160"/>
        <end position="185"/>
    </location>
</feature>
<dbReference type="OrthoDB" id="7585039at2"/>
<keyword evidence="4" id="KW-1185">Reference proteome</keyword>
<evidence type="ECO:0000313" key="4">
    <source>
        <dbReference type="Proteomes" id="UP000321172"/>
    </source>
</evidence>
<dbReference type="Pfam" id="PF13577">
    <property type="entry name" value="SnoaL_4"/>
    <property type="match status" value="1"/>
</dbReference>
<dbReference type="SUPFAM" id="SSF54427">
    <property type="entry name" value="NTF2-like"/>
    <property type="match status" value="1"/>
</dbReference>
<feature type="compositionally biased region" description="Basic and acidic residues" evidence="1">
    <location>
        <begin position="162"/>
        <end position="173"/>
    </location>
</feature>
<accession>A0A5B8S743</accession>
<evidence type="ECO:0000259" key="2">
    <source>
        <dbReference type="Pfam" id="PF13577"/>
    </source>
</evidence>